<comment type="caution">
    <text evidence="3">The sequence shown here is derived from an EMBL/GenBank/DDBJ whole genome shotgun (WGS) entry which is preliminary data.</text>
</comment>
<dbReference type="InterPro" id="IPR019215">
    <property type="entry name" value="DUF2115"/>
</dbReference>
<name>A0ABD4TJD9_9EURY</name>
<proteinExistence type="inferred from homology"/>
<dbReference type="EMBL" id="VOTZ01000005">
    <property type="protein sequence ID" value="MCQ1538058.1"/>
    <property type="molecule type" value="Genomic_DNA"/>
</dbReference>
<protein>
    <recommendedName>
        <fullName evidence="1">UPF0305 protein FTO68_03505</fullName>
    </recommendedName>
</protein>
<organism evidence="3 4">
    <name type="scientific">Methanocalculus taiwanensis</name>
    <dbReference type="NCBI Taxonomy" id="106207"/>
    <lineage>
        <taxon>Archaea</taxon>
        <taxon>Methanobacteriati</taxon>
        <taxon>Methanobacteriota</taxon>
        <taxon>Stenosarchaea group</taxon>
        <taxon>Methanomicrobia</taxon>
        <taxon>Methanomicrobiales</taxon>
        <taxon>Methanocalculaceae</taxon>
        <taxon>Methanocalculus</taxon>
    </lineage>
</organism>
<keyword evidence="2" id="KW-1133">Transmembrane helix</keyword>
<gene>
    <name evidence="3" type="ORF">FTO68_03505</name>
</gene>
<reference evidence="3 4" key="1">
    <citation type="submission" date="2019-08" db="EMBL/GenBank/DDBJ databases">
        <authorList>
            <person name="Chen S.-C."/>
            <person name="Lai M.-C."/>
            <person name="You Y.-T."/>
        </authorList>
    </citation>
    <scope>NUCLEOTIDE SEQUENCE [LARGE SCALE GENOMIC DNA]</scope>
    <source>
        <strain evidence="3 4">P2F9704a</strain>
    </source>
</reference>
<dbReference type="HAMAP" id="MF_00763">
    <property type="entry name" value="UPF0305"/>
    <property type="match status" value="1"/>
</dbReference>
<dbReference type="AlphaFoldDB" id="A0ABD4TJD9"/>
<dbReference type="RefSeq" id="WP_255331992.1">
    <property type="nucleotide sequence ID" value="NZ_VOTZ01000005.1"/>
</dbReference>
<evidence type="ECO:0000256" key="2">
    <source>
        <dbReference type="SAM" id="Phobius"/>
    </source>
</evidence>
<comment type="similarity">
    <text evidence="1">Belongs to the UPF0305 family.</text>
</comment>
<feature type="transmembrane region" description="Helical" evidence="2">
    <location>
        <begin position="136"/>
        <end position="156"/>
    </location>
</feature>
<dbReference type="Pfam" id="PF09888">
    <property type="entry name" value="DUF2115"/>
    <property type="match status" value="1"/>
</dbReference>
<evidence type="ECO:0000313" key="4">
    <source>
        <dbReference type="Proteomes" id="UP001524383"/>
    </source>
</evidence>
<keyword evidence="2" id="KW-0812">Transmembrane</keyword>
<accession>A0ABD4TJD9</accession>
<sequence length="197" mass="22233">MARSRLDLNPDEAEEEIRRVASALCNRGTRARLARLITTEIKSYTPHDLMQIAAALRREIERLPPLYRKAYQQSAQEQIFGTHHRILLMEREGRIETLPGEIPDPALFTTFCLMMEEACLAPGQSGDAHMAPMGRLLYYLLSCFLIFILFESAHPIGTPFPGGMKVELKGGVVCCPVREKEDDVPYALCRFCPAHQS</sequence>
<evidence type="ECO:0000256" key="1">
    <source>
        <dbReference type="HAMAP-Rule" id="MF_00763"/>
    </source>
</evidence>
<dbReference type="Proteomes" id="UP001524383">
    <property type="component" value="Unassembled WGS sequence"/>
</dbReference>
<evidence type="ECO:0000313" key="3">
    <source>
        <dbReference type="EMBL" id="MCQ1538058.1"/>
    </source>
</evidence>
<keyword evidence="2" id="KW-0472">Membrane</keyword>
<keyword evidence="4" id="KW-1185">Reference proteome</keyword>